<keyword evidence="3" id="KW-0472">Membrane</keyword>
<evidence type="ECO:0000256" key="3">
    <source>
        <dbReference type="SAM" id="Phobius"/>
    </source>
</evidence>
<dbReference type="NCBIfam" id="TIGR00350">
    <property type="entry name" value="lytR_cpsA_psr"/>
    <property type="match status" value="1"/>
</dbReference>
<comment type="similarity">
    <text evidence="1">Belongs to the LytR/CpsA/Psr (LCP) family.</text>
</comment>
<dbReference type="Gene3D" id="3.40.630.190">
    <property type="entry name" value="LCP protein"/>
    <property type="match status" value="1"/>
</dbReference>
<dbReference type="Pfam" id="PF03816">
    <property type="entry name" value="LytR_cpsA_psr"/>
    <property type="match status" value="1"/>
</dbReference>
<organism evidence="5 6">
    <name type="scientific">Kitasatospora acidiphila</name>
    <dbReference type="NCBI Taxonomy" id="2567942"/>
    <lineage>
        <taxon>Bacteria</taxon>
        <taxon>Bacillati</taxon>
        <taxon>Actinomycetota</taxon>
        <taxon>Actinomycetes</taxon>
        <taxon>Kitasatosporales</taxon>
        <taxon>Streptomycetaceae</taxon>
        <taxon>Kitasatospora</taxon>
    </lineage>
</organism>
<feature type="transmembrane region" description="Helical" evidence="3">
    <location>
        <begin position="21"/>
        <end position="40"/>
    </location>
</feature>
<reference evidence="5 6" key="1">
    <citation type="submission" date="2019-06" db="EMBL/GenBank/DDBJ databases">
        <title>Description of Kitasatospora acidophila sp. nov. isolated from pine grove soil, and reclassification of Streptomyces novaecaesareae to Kitasatospora novaeceasareae comb. nov.</title>
        <authorList>
            <person name="Kim M.J."/>
        </authorList>
    </citation>
    <scope>NUCLEOTIDE SEQUENCE [LARGE SCALE GENOMIC DNA]</scope>
    <source>
        <strain evidence="5 6">MMS16-CNU292</strain>
    </source>
</reference>
<evidence type="ECO:0000256" key="2">
    <source>
        <dbReference type="SAM" id="MobiDB-lite"/>
    </source>
</evidence>
<feature type="region of interest" description="Disordered" evidence="2">
    <location>
        <begin position="351"/>
        <end position="429"/>
    </location>
</feature>
<keyword evidence="6" id="KW-1185">Reference proteome</keyword>
<accession>A0A540W826</accession>
<dbReference type="PANTHER" id="PTHR33392:SF6">
    <property type="entry name" value="POLYISOPRENYL-TEICHOIC ACID--PEPTIDOGLYCAN TEICHOIC ACID TRANSFERASE TAGU"/>
    <property type="match status" value="1"/>
</dbReference>
<dbReference type="RefSeq" id="WP_141635666.1">
    <property type="nucleotide sequence ID" value="NZ_VIGB01000003.1"/>
</dbReference>
<feature type="compositionally biased region" description="Low complexity" evidence="2">
    <location>
        <begin position="351"/>
        <end position="402"/>
    </location>
</feature>
<keyword evidence="3" id="KW-0812">Transmembrane</keyword>
<comment type="caution">
    <text evidence="5">The sequence shown here is derived from an EMBL/GenBank/DDBJ whole genome shotgun (WGS) entry which is preliminary data.</text>
</comment>
<evidence type="ECO:0000313" key="6">
    <source>
        <dbReference type="Proteomes" id="UP000319103"/>
    </source>
</evidence>
<feature type="domain" description="Cell envelope-related transcriptional attenuator" evidence="4">
    <location>
        <begin position="102"/>
        <end position="257"/>
    </location>
</feature>
<keyword evidence="3" id="KW-1133">Transmembrane helix</keyword>
<sequence length="429" mass="44629">MTSPRREGTGSSRTRRWLKRISLTLAVLVLATGTAGYLYLRHLDHNIRHAPLRAAVALPPPPPGPTDQAGRTAMNILVIGTDSRADLGGAYGDVDNTGPGNNDVNLLLHIAPDRNSAVAVNLPRDTLVDLPECKDPKTGEDFPAAEHRPLNEALGRGGPGCVTSTVESITQLKIDHYALVDFQGVKDLTNAVGGVPVDLCTPIHDRESHLDLPAGPQLLNGDEGLAFVRTRMAVQDGSSLGRFTMQRAYLAALVRKVTGAGTLLDPTTAFPVVETATRSITVDDAIAGTTKLVGLANQLSGIKPDAVQFVQPEMHYTADDPDPALREKAAFTQPAADQLFQLIREGRPLTQAPAPTASATGSPTDSPTDSPAASGSPSATAAASAVQADDGSPSPSASASPAPTGPGGVTVRNGDDHSCVQGWTGTLDQ</sequence>
<dbReference type="OrthoDB" id="9782542at2"/>
<dbReference type="PANTHER" id="PTHR33392">
    <property type="entry name" value="POLYISOPRENYL-TEICHOIC ACID--PEPTIDOGLYCAN TEICHOIC ACID TRANSFERASE TAGU"/>
    <property type="match status" value="1"/>
</dbReference>
<protein>
    <recommendedName>
        <fullName evidence="4">Cell envelope-related transcriptional attenuator domain-containing protein</fullName>
    </recommendedName>
</protein>
<dbReference type="AlphaFoldDB" id="A0A540W826"/>
<dbReference type="Proteomes" id="UP000319103">
    <property type="component" value="Unassembled WGS sequence"/>
</dbReference>
<proteinExistence type="inferred from homology"/>
<dbReference type="InterPro" id="IPR004474">
    <property type="entry name" value="LytR_CpsA_psr"/>
</dbReference>
<evidence type="ECO:0000256" key="1">
    <source>
        <dbReference type="ARBA" id="ARBA00006068"/>
    </source>
</evidence>
<evidence type="ECO:0000259" key="4">
    <source>
        <dbReference type="Pfam" id="PF03816"/>
    </source>
</evidence>
<evidence type="ECO:0000313" key="5">
    <source>
        <dbReference type="EMBL" id="TQF05162.1"/>
    </source>
</evidence>
<dbReference type="InterPro" id="IPR050922">
    <property type="entry name" value="LytR/CpsA/Psr_CW_biosynth"/>
</dbReference>
<dbReference type="EMBL" id="VIGB01000003">
    <property type="protein sequence ID" value="TQF05162.1"/>
    <property type="molecule type" value="Genomic_DNA"/>
</dbReference>
<gene>
    <name evidence="5" type="ORF">E6W39_26640</name>
</gene>
<name>A0A540W826_9ACTN</name>